<dbReference type="CDD" id="cd17321">
    <property type="entry name" value="MFS_MMR_MDR_like"/>
    <property type="match status" value="1"/>
</dbReference>
<evidence type="ECO:0000259" key="8">
    <source>
        <dbReference type="PROSITE" id="PS50850"/>
    </source>
</evidence>
<feature type="compositionally biased region" description="Polar residues" evidence="6">
    <location>
        <begin position="1"/>
        <end position="12"/>
    </location>
</feature>
<feature type="transmembrane region" description="Helical" evidence="7">
    <location>
        <begin position="84"/>
        <end position="103"/>
    </location>
</feature>
<evidence type="ECO:0000256" key="5">
    <source>
        <dbReference type="ARBA" id="ARBA00023251"/>
    </source>
</evidence>
<feature type="region of interest" description="Disordered" evidence="6">
    <location>
        <begin position="1"/>
        <end position="36"/>
    </location>
</feature>
<evidence type="ECO:0000256" key="3">
    <source>
        <dbReference type="ARBA" id="ARBA00022989"/>
    </source>
</evidence>
<dbReference type="EMBL" id="AP026073">
    <property type="protein sequence ID" value="BDM71619.1"/>
    <property type="molecule type" value="Genomic_DNA"/>
</dbReference>
<feature type="transmembrane region" description="Helical" evidence="7">
    <location>
        <begin position="235"/>
        <end position="258"/>
    </location>
</feature>
<reference evidence="9" key="1">
    <citation type="submission" date="2022-06" db="EMBL/GenBank/DDBJ databases">
        <title>Complete genome sequence of Streptomyces nigrescens HEK616.</title>
        <authorList>
            <person name="Asamizu S."/>
            <person name="Onaka H."/>
        </authorList>
    </citation>
    <scope>NUCLEOTIDE SEQUENCE</scope>
    <source>
        <strain evidence="9">HEK616</strain>
    </source>
</reference>
<keyword evidence="2 7" id="KW-0812">Transmembrane</keyword>
<feature type="transmembrane region" description="Helical" evidence="7">
    <location>
        <begin position="334"/>
        <end position="356"/>
    </location>
</feature>
<keyword evidence="4 7" id="KW-0472">Membrane</keyword>
<dbReference type="InterPro" id="IPR005829">
    <property type="entry name" value="Sugar_transporter_CS"/>
</dbReference>
<protein>
    <submittedName>
        <fullName evidence="9">MFS transporter</fullName>
    </submittedName>
</protein>
<dbReference type="SUPFAM" id="SSF103473">
    <property type="entry name" value="MFS general substrate transporter"/>
    <property type="match status" value="1"/>
</dbReference>
<evidence type="ECO:0000256" key="6">
    <source>
        <dbReference type="SAM" id="MobiDB-lite"/>
    </source>
</evidence>
<keyword evidence="10" id="KW-1185">Reference proteome</keyword>
<feature type="transmembrane region" description="Helical" evidence="7">
    <location>
        <begin position="264"/>
        <end position="282"/>
    </location>
</feature>
<feature type="region of interest" description="Disordered" evidence="6">
    <location>
        <begin position="504"/>
        <end position="535"/>
    </location>
</feature>
<evidence type="ECO:0000256" key="1">
    <source>
        <dbReference type="ARBA" id="ARBA00004651"/>
    </source>
</evidence>
<dbReference type="PROSITE" id="PS00216">
    <property type="entry name" value="SUGAR_TRANSPORT_1"/>
    <property type="match status" value="1"/>
</dbReference>
<evidence type="ECO:0000256" key="2">
    <source>
        <dbReference type="ARBA" id="ARBA00022692"/>
    </source>
</evidence>
<feature type="transmembrane region" description="Helical" evidence="7">
    <location>
        <begin position="368"/>
        <end position="385"/>
    </location>
</feature>
<comment type="subcellular location">
    <subcellularLocation>
        <location evidence="1">Cell membrane</location>
        <topology evidence="1">Multi-pass membrane protein</topology>
    </subcellularLocation>
</comment>
<evidence type="ECO:0000256" key="7">
    <source>
        <dbReference type="SAM" id="Phobius"/>
    </source>
</evidence>
<feature type="transmembrane region" description="Helical" evidence="7">
    <location>
        <begin position="140"/>
        <end position="162"/>
    </location>
</feature>
<evidence type="ECO:0000313" key="10">
    <source>
        <dbReference type="Proteomes" id="UP001059597"/>
    </source>
</evidence>
<accession>A0ABM7ZZ26</accession>
<feature type="transmembrane region" description="Helical" evidence="7">
    <location>
        <begin position="115"/>
        <end position="134"/>
    </location>
</feature>
<feature type="transmembrane region" description="Helical" evidence="7">
    <location>
        <begin position="202"/>
        <end position="223"/>
    </location>
</feature>
<feature type="domain" description="Major facilitator superfamily (MFS) profile" evidence="8">
    <location>
        <begin position="48"/>
        <end position="506"/>
    </location>
</feature>
<feature type="transmembrane region" description="Helical" evidence="7">
    <location>
        <begin position="303"/>
        <end position="328"/>
    </location>
</feature>
<keyword evidence="5" id="KW-0046">Antibiotic resistance</keyword>
<dbReference type="Pfam" id="PF07690">
    <property type="entry name" value="MFS_1"/>
    <property type="match status" value="1"/>
</dbReference>
<gene>
    <name evidence="9" type="ORF">HEK616_51060</name>
</gene>
<feature type="transmembrane region" description="Helical" evidence="7">
    <location>
        <begin position="46"/>
        <end position="72"/>
    </location>
</feature>
<dbReference type="Gene3D" id="1.20.1720.10">
    <property type="entry name" value="Multidrug resistance protein D"/>
    <property type="match status" value="1"/>
</dbReference>
<name>A0ABM7ZZ26_STRNI</name>
<keyword evidence="3 7" id="KW-1133">Transmembrane helix</keyword>
<proteinExistence type="predicted"/>
<sequence>MLSGMTSCVSKSRGTRTPAEDPAEGAAGAPGGVAGRAQVPADPRRWLVLAIASAAQFLAVLDLIAVTIAFPAIGRDFAPASASALSWVLNGYTVVLAALLVPAGRIADEAGRRRCFLIGMVLFGLASAACGAAPTLGLLVAARVVQGVAAAVLIPTSLSLALPVFPPHERATAVGAWTAVSAVAASSGPVIGGLLAASDWRLVFLINVPVVVLAVAAGVRLLPRSVGGRVVRQRWDLPGAALVLVCIGALVTACVQAPEWGYTAPATLVVLGVGVAAGALGVRHARRAAEPVVDPALFRTPGFGAATLGLLSYFVAYSVMMLGATLLFTDVWHYSVRTAGLALAPWPLTVLVVSALSGRIVRAVGERAAGVIGSLCFVAAASWWLGYADDGGAGTHYAVRFLPGLVLAGIGTGLYQPVMFAAAGLLPARRLSVGSGVLMVSRQVGTALGVAVLIAVMGGQGQGRHQGQGHGQQGLEMGALRTGWIVAAVTGAVAVGAAITLRPGGDGATRGQATRPTNRRRDRTAAAGQRRPPAP</sequence>
<dbReference type="PANTHER" id="PTHR42718">
    <property type="entry name" value="MAJOR FACILITATOR SUPERFAMILY MULTIDRUG TRANSPORTER MFSC"/>
    <property type="match status" value="1"/>
</dbReference>
<feature type="transmembrane region" description="Helical" evidence="7">
    <location>
        <begin position="174"/>
        <end position="196"/>
    </location>
</feature>
<dbReference type="InterPro" id="IPR036259">
    <property type="entry name" value="MFS_trans_sf"/>
</dbReference>
<feature type="transmembrane region" description="Helical" evidence="7">
    <location>
        <begin position="479"/>
        <end position="501"/>
    </location>
</feature>
<dbReference type="InterPro" id="IPR011701">
    <property type="entry name" value="MFS"/>
</dbReference>
<evidence type="ECO:0000256" key="4">
    <source>
        <dbReference type="ARBA" id="ARBA00023136"/>
    </source>
</evidence>
<organism evidence="9 10">
    <name type="scientific">Streptomyces nigrescens</name>
    <dbReference type="NCBI Taxonomy" id="1920"/>
    <lineage>
        <taxon>Bacteria</taxon>
        <taxon>Bacillati</taxon>
        <taxon>Actinomycetota</taxon>
        <taxon>Actinomycetes</taxon>
        <taxon>Kitasatosporales</taxon>
        <taxon>Streptomycetaceae</taxon>
        <taxon>Streptomyces</taxon>
    </lineage>
</organism>
<feature type="transmembrane region" description="Helical" evidence="7">
    <location>
        <begin position="440"/>
        <end position="459"/>
    </location>
</feature>
<dbReference type="Proteomes" id="UP001059597">
    <property type="component" value="Chromosome"/>
</dbReference>
<evidence type="ECO:0000313" key="9">
    <source>
        <dbReference type="EMBL" id="BDM71619.1"/>
    </source>
</evidence>
<dbReference type="Gene3D" id="1.20.1250.20">
    <property type="entry name" value="MFS general substrate transporter like domains"/>
    <property type="match status" value="1"/>
</dbReference>
<dbReference type="InterPro" id="IPR020846">
    <property type="entry name" value="MFS_dom"/>
</dbReference>
<dbReference type="PANTHER" id="PTHR42718:SF48">
    <property type="entry name" value="CONSERVED TWO-DOMAIN MEMBRANE PROTEIN-RELATED"/>
    <property type="match status" value="1"/>
</dbReference>
<feature type="transmembrane region" description="Helical" evidence="7">
    <location>
        <begin position="405"/>
        <end position="428"/>
    </location>
</feature>
<dbReference type="PROSITE" id="PS50850">
    <property type="entry name" value="MFS"/>
    <property type="match status" value="1"/>
</dbReference>